<evidence type="ECO:0000256" key="7">
    <source>
        <dbReference type="ARBA" id="ARBA00023086"/>
    </source>
</evidence>
<keyword evidence="8" id="KW-0804">Transcription</keyword>
<keyword evidence="3" id="KW-0013">ADP-ribosylation</keyword>
<evidence type="ECO:0000313" key="15">
    <source>
        <dbReference type="EMBL" id="APD51511.1"/>
    </source>
</evidence>
<evidence type="ECO:0000256" key="1">
    <source>
        <dbReference type="ARBA" id="ARBA00004340"/>
    </source>
</evidence>
<dbReference type="SUPFAM" id="SSF110304">
    <property type="entry name" value="Coronavirus RNA-binding domain"/>
    <property type="match status" value="1"/>
</dbReference>
<organism evidence="15">
    <name type="scientific">229E-related bat coronavirus</name>
    <dbReference type="NCBI Taxonomy" id="1739614"/>
    <lineage>
        <taxon>Viruses</taxon>
        <taxon>Riboviria</taxon>
        <taxon>Orthornavirae</taxon>
        <taxon>Pisuviricota</taxon>
        <taxon>Pisoniviricetes</taxon>
        <taxon>Nidovirales</taxon>
        <taxon>Cornidovirineae</taxon>
        <taxon>Coronaviridae</taxon>
        <taxon>Orthocoronavirinae</taxon>
        <taxon>Alphacoronavirus</taxon>
        <taxon>Duvinacovirus</taxon>
        <taxon>Alphacoronavirus chicagoense</taxon>
        <taxon>Human coronavirus 229E</taxon>
    </lineage>
</organism>
<dbReference type="InterPro" id="IPR044344">
    <property type="entry name" value="N_prot_C_CoV"/>
</dbReference>
<feature type="compositionally biased region" description="Low complexity" evidence="12">
    <location>
        <begin position="217"/>
        <end position="233"/>
    </location>
</feature>
<feature type="compositionally biased region" description="Basic and acidic residues" evidence="12">
    <location>
        <begin position="240"/>
        <end position="251"/>
    </location>
</feature>
<dbReference type="InterPro" id="IPR037195">
    <property type="entry name" value="Nucleocapsid_N"/>
</dbReference>
<keyword evidence="5 10" id="KW-0694">RNA-binding</keyword>
<dbReference type="Pfam" id="PF00937">
    <property type="entry name" value="CoV_nucleocap"/>
    <property type="match status" value="1"/>
</dbReference>
<accession>A0A1L2KGE7</accession>
<comment type="subcellular location">
    <subcellularLocation>
        <location evidence="1">Host cell</location>
    </subcellularLocation>
    <subcellularLocation>
        <location evidence="10">Virion</location>
    </subcellularLocation>
    <text evidence="10">Located inside the virion, complexed with the viral RNA. Probably associates with ER-derived membranes where it participates in viral RNA synthesis and virus budding.</text>
</comment>
<keyword evidence="2" id="KW-0597">Phosphoprotein</keyword>
<feature type="region of interest" description="Disordered" evidence="12">
    <location>
        <begin position="199"/>
        <end position="264"/>
    </location>
</feature>
<evidence type="ECO:0000256" key="5">
    <source>
        <dbReference type="ARBA" id="ARBA00022884"/>
    </source>
</evidence>
<dbReference type="EMBL" id="KY073748">
    <property type="protein sequence ID" value="APD51511.1"/>
    <property type="molecule type" value="Genomic_RNA"/>
</dbReference>
<dbReference type="SUPFAM" id="SSF103068">
    <property type="entry name" value="Nucleocapsid protein dimerization domain"/>
    <property type="match status" value="1"/>
</dbReference>
<name>A0A1L2KGE7_CVH22</name>
<dbReference type="InterPro" id="IPR001218">
    <property type="entry name" value="Nucleocap_CoV"/>
</dbReference>
<evidence type="ECO:0000256" key="3">
    <source>
        <dbReference type="ARBA" id="ARBA00022765"/>
    </source>
</evidence>
<dbReference type="CDD" id="cd21554">
    <property type="entry name" value="CoV_N-NTD"/>
    <property type="match status" value="1"/>
</dbReference>
<dbReference type="GO" id="GO:1990904">
    <property type="term" value="C:ribonucleoprotein complex"/>
    <property type="evidence" value="ECO:0007669"/>
    <property type="project" value="UniProtKB-KW"/>
</dbReference>
<dbReference type="GO" id="GO:0019013">
    <property type="term" value="C:viral nucleocapsid"/>
    <property type="evidence" value="ECO:0007669"/>
    <property type="project" value="UniProtKB-UniRule"/>
</dbReference>
<keyword evidence="9 11" id="KW-0687">Ribonucleoprotein</keyword>
<evidence type="ECO:0000256" key="6">
    <source>
        <dbReference type="ARBA" id="ARBA00023015"/>
    </source>
</evidence>
<evidence type="ECO:0000259" key="13">
    <source>
        <dbReference type="PROSITE" id="PS51928"/>
    </source>
</evidence>
<dbReference type="PROSITE" id="PS51929">
    <property type="entry name" value="COV_N_CTD"/>
    <property type="match status" value="1"/>
</dbReference>
<evidence type="ECO:0000256" key="10">
    <source>
        <dbReference type="PIRNR" id="PIRNR003888"/>
    </source>
</evidence>
<feature type="domain" description="CoV N NTD" evidence="13">
    <location>
        <begin position="20"/>
        <end position="143"/>
    </location>
</feature>
<evidence type="ECO:0000256" key="11">
    <source>
        <dbReference type="PROSITE-ProRule" id="PRU01276"/>
    </source>
</evidence>
<evidence type="ECO:0000256" key="9">
    <source>
        <dbReference type="ARBA" id="ARBA00023274"/>
    </source>
</evidence>
<dbReference type="CDD" id="cd21595">
    <property type="entry name" value="CoV_N-CTD"/>
    <property type="match status" value="1"/>
</dbReference>
<dbReference type="InterPro" id="IPR037179">
    <property type="entry name" value="Nucleocapsid_C"/>
</dbReference>
<keyword evidence="6" id="KW-0805">Transcription regulation</keyword>
<feature type="domain" description="CoV N CTD" evidence="14">
    <location>
        <begin position="240"/>
        <end position="356"/>
    </location>
</feature>
<gene>
    <name evidence="15" type="primary">N</name>
</gene>
<evidence type="ECO:0000256" key="2">
    <source>
        <dbReference type="ARBA" id="ARBA00022553"/>
    </source>
</evidence>
<sequence>MATVSWADASEPRRGRSGRIPYSLYRPLLVDNDQPWKVIPRDLVPTNKGDKDKFVGYWNMQKRFRTRKGKKIFLPPKLHFYYLGTGPYPDAKFRERIADANIVWVAMNGAKTAPTGYGVRKRNAEPQTPKFNQELPEGVTIVEDVDSRGPSRSQSRNRSSSRPQSRNASNERLPKSNSKQSNQDDIMAAVAAALEKLGFERPNDASQPQKKQNKGTPKPSRAQSPAPSRSKSPGRLQNAEPKEKKKELEKPRWKRQPNDELPSSVMYCFGPRDLDHNFGSDATIQKGVKAPNYPQFAELVPSTAALLFDSHIDTKELGDSVLITYTHKVKVPKEHPNLGKFLNEVNAFTKPSQVLLTQQHPIVPTLNPVAPEFNPTSSQPKPEPIYEVPTEIDIVDEVN</sequence>
<evidence type="ECO:0000259" key="14">
    <source>
        <dbReference type="PROSITE" id="PS51929"/>
    </source>
</evidence>
<evidence type="ECO:0000256" key="4">
    <source>
        <dbReference type="ARBA" id="ARBA00022844"/>
    </source>
</evidence>
<reference evidence="15" key="1">
    <citation type="submission" date="2016-11" db="EMBL/GenBank/DDBJ databases">
        <title>Surveillance of bat coronaviruses in Kenya identifies relatives of human coronaviruses NL63 and 229E and their recombination history.</title>
        <authorList>
            <person name="Tao Y."/>
            <person name="Shi M."/>
            <person name="Chommanard C."/>
            <person name="Queen K."/>
            <person name="Zhang J."/>
            <person name="Markotter W."/>
            <person name="Kuzmin I.V."/>
            <person name="Holmes E.C."/>
            <person name="Tong S."/>
        </authorList>
    </citation>
    <scope>NUCLEOTIDE SEQUENCE</scope>
    <source>
        <strain evidence="15">BtKY229E-8</strain>
    </source>
</reference>
<dbReference type="InterPro" id="IPR044345">
    <property type="entry name" value="N_prot_N_CoV"/>
</dbReference>
<dbReference type="PROSITE" id="PS51928">
    <property type="entry name" value="COV_N_NTD"/>
    <property type="match status" value="1"/>
</dbReference>
<proteinExistence type="predicted"/>
<dbReference type="GO" id="GO:0043657">
    <property type="term" value="C:host cell"/>
    <property type="evidence" value="ECO:0007669"/>
    <property type="project" value="UniProtKB-SubCell"/>
</dbReference>
<dbReference type="GO" id="GO:0003723">
    <property type="term" value="F:RNA binding"/>
    <property type="evidence" value="ECO:0007669"/>
    <property type="project" value="UniProtKB-UniRule"/>
</dbReference>
<evidence type="ECO:0000256" key="12">
    <source>
        <dbReference type="SAM" id="MobiDB-lite"/>
    </source>
</evidence>
<dbReference type="PIRSF" id="PIRSF003888">
    <property type="entry name" value="Corona_nucleocap"/>
    <property type="match status" value="1"/>
</dbReference>
<feature type="region of interest" description="Disordered" evidence="12">
    <location>
        <begin position="114"/>
        <end position="183"/>
    </location>
</feature>
<keyword evidence="7 10" id="KW-0543">Viral nucleoprotein</keyword>
<comment type="function">
    <text evidence="10">Packages the positive strand viral genome RNA into a helical ribonucleocapsid (RNP) and plays a fundamental role during virion assembly through its interactions with the viral genome and membrane protein M. Plays an important role in enhancing the efficiency of subgenomic viral RNA transcription as well as viral replication.</text>
</comment>
<protein>
    <recommendedName>
        <fullName evidence="10">Nucleoprotein</fullName>
    </recommendedName>
</protein>
<evidence type="ECO:0000256" key="8">
    <source>
        <dbReference type="ARBA" id="ARBA00023163"/>
    </source>
</evidence>
<feature type="compositionally biased region" description="Low complexity" evidence="12">
    <location>
        <begin position="148"/>
        <end position="168"/>
    </location>
</feature>
<keyword evidence="4 10" id="KW-0946">Virion</keyword>